<dbReference type="GO" id="GO:0003341">
    <property type="term" value="P:cilium movement"/>
    <property type="evidence" value="ECO:0007669"/>
    <property type="project" value="TreeGrafter"/>
</dbReference>
<protein>
    <recommendedName>
        <fullName evidence="5">TOG domain-containing protein</fullName>
    </recommendedName>
</protein>
<dbReference type="OMA" id="ENRPHTK"/>
<dbReference type="Proteomes" id="UP000037069">
    <property type="component" value="Unassembled WGS sequence"/>
</dbReference>
<gene>
    <name evidence="3" type="ORF">FF38_02330</name>
</gene>
<comment type="caution">
    <text evidence="3">The sequence shown here is derived from an EMBL/GenBank/DDBJ whole genome shotgun (WGS) entry which is preliminary data.</text>
</comment>
<dbReference type="Gene3D" id="1.25.10.10">
    <property type="entry name" value="Leucine-rich Repeat Variant"/>
    <property type="match status" value="2"/>
</dbReference>
<dbReference type="AlphaFoldDB" id="A0A0L0C3U2"/>
<sequence length="839" mass="96948">MSLNITEICEKLQLQDRRAKISTLEFLQQKCLDKKDSADSEILLIFDETYLHLLKCYSDRFESVRNQAVETINMFFERLPPNDFHLVNIVSTLMERMGQHETLEESEEIRLVFIQQLLKLENRFIATGNKDSLQDCYEDIVRIIVKALNDPYPAVQKEACTCVAVLAASADSFAFKPFSERLAKALYGMLNHKHSQSRIAAVNALGFVALHMDASGDALSRLIMEISPLLMDSMPLVRRECGELGARLLLELRDRYSYFERLIPLVLCCLKDDSPEVQSYILPLWEKCGKQYYDENETELSKQEIADLIPPNYPPNIKRPTIGCRGIVQRSLRLLKLIMRESNDWKENVRLHSLKLLYQFVLHAEKSMTAKFFEIYEDVARATRDVEATVVEEAFKVSDLMGRLLNYDDWYEHGFDGLERNAKEGFLKCFYYMYTPALGVKFEHNLRLSKLLAQPEFSQTLKCNFQLYVLKMIDTILEKVKSADSEQEDTIDLYKNIYCATIKIMSLSFESEQLNSEELQTKAQNILVNISDCRKCKLDDLHEQFFTYALESVQDIDAQLDALSEPILLLYGLIKLVKFRQTYLKQLQQKINLVFQHCADESKVKIFSAVSIAMLDWNKTMRRTLTESCELLKEFMLTVVETHLIWKAGANAEAMRSLATATLCSLSQGAAEEAPYVLPYFAKYFPALLEDQCVSTRHYAIKCLYNFGEVDIEHLRPIAFACLQRLDDPSSGIRILAASVVPQLKYIEQDESNDNRDSENNKSNCYKNDVWLSFVKNCFDLLFLHYDTPEERLQEAIKNTIIVLGKRHPKMLMDSYQRTLAATHNCYNLKELEKHLPLN</sequence>
<accession>A0A0L0C3U2</accession>
<keyword evidence="4" id="KW-1185">Reference proteome</keyword>
<dbReference type="InterPro" id="IPR057978">
    <property type="entry name" value="TPR_DAAF5"/>
</dbReference>
<feature type="non-terminal residue" evidence="3">
    <location>
        <position position="839"/>
    </location>
</feature>
<dbReference type="GO" id="GO:0045505">
    <property type="term" value="F:dynein intermediate chain binding"/>
    <property type="evidence" value="ECO:0007669"/>
    <property type="project" value="TreeGrafter"/>
</dbReference>
<dbReference type="GO" id="GO:0005737">
    <property type="term" value="C:cytoplasm"/>
    <property type="evidence" value="ECO:0007669"/>
    <property type="project" value="TreeGrafter"/>
</dbReference>
<dbReference type="SUPFAM" id="SSF48371">
    <property type="entry name" value="ARM repeat"/>
    <property type="match status" value="1"/>
</dbReference>
<dbReference type="GO" id="GO:0036158">
    <property type="term" value="P:outer dynein arm assembly"/>
    <property type="evidence" value="ECO:0007669"/>
    <property type="project" value="TreeGrafter"/>
</dbReference>
<organism evidence="3 4">
    <name type="scientific">Lucilia cuprina</name>
    <name type="common">Green bottle fly</name>
    <name type="synonym">Australian sheep blowfly</name>
    <dbReference type="NCBI Taxonomy" id="7375"/>
    <lineage>
        <taxon>Eukaryota</taxon>
        <taxon>Metazoa</taxon>
        <taxon>Ecdysozoa</taxon>
        <taxon>Arthropoda</taxon>
        <taxon>Hexapoda</taxon>
        <taxon>Insecta</taxon>
        <taxon>Pterygota</taxon>
        <taxon>Neoptera</taxon>
        <taxon>Endopterygota</taxon>
        <taxon>Diptera</taxon>
        <taxon>Brachycera</taxon>
        <taxon>Muscomorpha</taxon>
        <taxon>Oestroidea</taxon>
        <taxon>Calliphoridae</taxon>
        <taxon>Luciliinae</taxon>
        <taxon>Lucilia</taxon>
    </lineage>
</organism>
<dbReference type="GO" id="GO:0036159">
    <property type="term" value="P:inner dynein arm assembly"/>
    <property type="evidence" value="ECO:0007669"/>
    <property type="project" value="TreeGrafter"/>
</dbReference>
<dbReference type="InterPro" id="IPR056497">
    <property type="entry name" value="HEAT_DAAF5"/>
</dbReference>
<dbReference type="InterPro" id="IPR016024">
    <property type="entry name" value="ARM-type_fold"/>
</dbReference>
<evidence type="ECO:0008006" key="5">
    <source>
        <dbReference type="Google" id="ProtNLM"/>
    </source>
</evidence>
<proteinExistence type="predicted"/>
<feature type="domain" description="Dynein axonemal assembly factor 5 TPR repeats" evidence="2">
    <location>
        <begin position="12"/>
        <end position="302"/>
    </location>
</feature>
<evidence type="ECO:0000313" key="4">
    <source>
        <dbReference type="Proteomes" id="UP000037069"/>
    </source>
</evidence>
<dbReference type="InterPro" id="IPR052623">
    <property type="entry name" value="DAAF5"/>
</dbReference>
<dbReference type="STRING" id="7375.A0A0L0C3U2"/>
<dbReference type="PANTHER" id="PTHR16216">
    <property type="entry name" value="DYNEIN ASSEMBLY FACTOR 5, AXONEMAL"/>
    <property type="match status" value="1"/>
</dbReference>
<dbReference type="PANTHER" id="PTHR16216:SF2">
    <property type="entry name" value="DYNEIN AXONEMAL ASSEMBLY FACTOR 5"/>
    <property type="match status" value="1"/>
</dbReference>
<evidence type="ECO:0000313" key="3">
    <source>
        <dbReference type="EMBL" id="KNC27008.1"/>
    </source>
</evidence>
<reference evidence="3 4" key="1">
    <citation type="journal article" date="2015" name="Nat. Commun.">
        <title>Lucilia cuprina genome unlocks parasitic fly biology to underpin future interventions.</title>
        <authorList>
            <person name="Anstead C.A."/>
            <person name="Korhonen P.K."/>
            <person name="Young N.D."/>
            <person name="Hall R.S."/>
            <person name="Jex A.R."/>
            <person name="Murali S.C."/>
            <person name="Hughes D.S."/>
            <person name="Lee S.F."/>
            <person name="Perry T."/>
            <person name="Stroehlein A.J."/>
            <person name="Ansell B.R."/>
            <person name="Breugelmans B."/>
            <person name="Hofmann A."/>
            <person name="Qu J."/>
            <person name="Dugan S."/>
            <person name="Lee S.L."/>
            <person name="Chao H."/>
            <person name="Dinh H."/>
            <person name="Han Y."/>
            <person name="Doddapaneni H.V."/>
            <person name="Worley K.C."/>
            <person name="Muzny D.M."/>
            <person name="Ioannidis P."/>
            <person name="Waterhouse R.M."/>
            <person name="Zdobnov E.M."/>
            <person name="James P.J."/>
            <person name="Bagnall N.H."/>
            <person name="Kotze A.C."/>
            <person name="Gibbs R.A."/>
            <person name="Richards S."/>
            <person name="Batterham P."/>
            <person name="Gasser R.B."/>
        </authorList>
    </citation>
    <scope>NUCLEOTIDE SEQUENCE [LARGE SCALE GENOMIC DNA]</scope>
    <source>
        <strain evidence="3 4">LS</strain>
        <tissue evidence="3">Full body</tissue>
    </source>
</reference>
<dbReference type="OrthoDB" id="413572at2759"/>
<dbReference type="Pfam" id="PF25757">
    <property type="entry name" value="TPR_DNAAF5"/>
    <property type="match status" value="1"/>
</dbReference>
<dbReference type="InterPro" id="IPR011989">
    <property type="entry name" value="ARM-like"/>
</dbReference>
<evidence type="ECO:0000259" key="2">
    <source>
        <dbReference type="Pfam" id="PF25757"/>
    </source>
</evidence>
<evidence type="ECO:0000259" key="1">
    <source>
        <dbReference type="Pfam" id="PF24573"/>
    </source>
</evidence>
<dbReference type="Pfam" id="PF24573">
    <property type="entry name" value="HEAT_DAAF5"/>
    <property type="match status" value="1"/>
</dbReference>
<name>A0A0L0C3U2_LUCCU</name>
<dbReference type="EMBL" id="JRES01000940">
    <property type="protein sequence ID" value="KNC27008.1"/>
    <property type="molecule type" value="Genomic_DNA"/>
</dbReference>
<feature type="domain" description="Dynein axonemal assembly factor 5 HEAT-repeat" evidence="1">
    <location>
        <begin position="312"/>
        <end position="483"/>
    </location>
</feature>